<feature type="region of interest" description="Disordered" evidence="1">
    <location>
        <begin position="59"/>
        <end position="129"/>
    </location>
</feature>
<keyword evidence="3" id="KW-1185">Reference proteome</keyword>
<dbReference type="Gramene" id="OB10G24540.1">
    <property type="protein sequence ID" value="OB10G24540.1"/>
    <property type="gene ID" value="OB10G24540"/>
</dbReference>
<dbReference type="STRING" id="4533.J3N4K6"/>
<feature type="region of interest" description="Disordered" evidence="1">
    <location>
        <begin position="1"/>
        <end position="32"/>
    </location>
</feature>
<organism evidence="2">
    <name type="scientific">Oryza brachyantha</name>
    <name type="common">malo sina</name>
    <dbReference type="NCBI Taxonomy" id="4533"/>
    <lineage>
        <taxon>Eukaryota</taxon>
        <taxon>Viridiplantae</taxon>
        <taxon>Streptophyta</taxon>
        <taxon>Embryophyta</taxon>
        <taxon>Tracheophyta</taxon>
        <taxon>Spermatophyta</taxon>
        <taxon>Magnoliopsida</taxon>
        <taxon>Liliopsida</taxon>
        <taxon>Poales</taxon>
        <taxon>Poaceae</taxon>
        <taxon>BOP clade</taxon>
        <taxon>Oryzoideae</taxon>
        <taxon>Oryzeae</taxon>
        <taxon>Oryzinae</taxon>
        <taxon>Oryza</taxon>
    </lineage>
</organism>
<dbReference type="AlphaFoldDB" id="J3N4K6"/>
<name>J3N4K6_ORYBR</name>
<sequence>MQGCFPFRSHRRQPLRHGGGGGGGGGGVTVVSRGDGGARVKIVVGEDELGSIVSGVTRRQLARRRQAPGAGSTDIVQQQASGVADQMGQHQRRRPESEGGATVVTRRGECHHPSSPDGTPEEASEFLVD</sequence>
<feature type="compositionally biased region" description="Acidic residues" evidence="1">
    <location>
        <begin position="119"/>
        <end position="129"/>
    </location>
</feature>
<evidence type="ECO:0000256" key="1">
    <source>
        <dbReference type="SAM" id="MobiDB-lite"/>
    </source>
</evidence>
<dbReference type="OMA" id="RRQCRHV"/>
<reference evidence="2" key="2">
    <citation type="submission" date="2013-04" db="UniProtKB">
        <authorList>
            <consortium name="EnsemblPlants"/>
        </authorList>
    </citation>
    <scope>IDENTIFICATION</scope>
</reference>
<accession>J3N4K6</accession>
<evidence type="ECO:0000313" key="3">
    <source>
        <dbReference type="Proteomes" id="UP000006038"/>
    </source>
</evidence>
<dbReference type="EnsemblPlants" id="OB10G24540.1">
    <property type="protein sequence ID" value="OB10G24540.1"/>
    <property type="gene ID" value="OB10G24540"/>
</dbReference>
<feature type="compositionally biased region" description="Gly residues" evidence="1">
    <location>
        <begin position="17"/>
        <end position="28"/>
    </location>
</feature>
<proteinExistence type="predicted"/>
<dbReference type="HOGENOM" id="CLU_1952111_0_0_1"/>
<dbReference type="Proteomes" id="UP000006038">
    <property type="component" value="Chromosome 10"/>
</dbReference>
<protein>
    <submittedName>
        <fullName evidence="2">Uncharacterized protein</fullName>
    </submittedName>
</protein>
<reference evidence="2" key="1">
    <citation type="journal article" date="2013" name="Nat. Commun.">
        <title>Whole-genome sequencing of Oryza brachyantha reveals mechanisms underlying Oryza genome evolution.</title>
        <authorList>
            <person name="Chen J."/>
            <person name="Huang Q."/>
            <person name="Gao D."/>
            <person name="Wang J."/>
            <person name="Lang Y."/>
            <person name="Liu T."/>
            <person name="Li B."/>
            <person name="Bai Z."/>
            <person name="Luis Goicoechea J."/>
            <person name="Liang C."/>
            <person name="Chen C."/>
            <person name="Zhang W."/>
            <person name="Sun S."/>
            <person name="Liao Y."/>
            <person name="Zhang X."/>
            <person name="Yang L."/>
            <person name="Song C."/>
            <person name="Wang M."/>
            <person name="Shi J."/>
            <person name="Liu G."/>
            <person name="Liu J."/>
            <person name="Zhou H."/>
            <person name="Zhou W."/>
            <person name="Yu Q."/>
            <person name="An N."/>
            <person name="Chen Y."/>
            <person name="Cai Q."/>
            <person name="Wang B."/>
            <person name="Liu B."/>
            <person name="Min J."/>
            <person name="Huang Y."/>
            <person name="Wu H."/>
            <person name="Li Z."/>
            <person name="Zhang Y."/>
            <person name="Yin Y."/>
            <person name="Song W."/>
            <person name="Jiang J."/>
            <person name="Jackson S.A."/>
            <person name="Wing R.A."/>
            <person name="Wang J."/>
            <person name="Chen M."/>
        </authorList>
    </citation>
    <scope>NUCLEOTIDE SEQUENCE [LARGE SCALE GENOMIC DNA]</scope>
    <source>
        <strain evidence="2">cv. IRGC 101232</strain>
    </source>
</reference>
<evidence type="ECO:0000313" key="2">
    <source>
        <dbReference type="EnsemblPlants" id="OB10G24540.1"/>
    </source>
</evidence>